<evidence type="ECO:0000256" key="2">
    <source>
        <dbReference type="ARBA" id="ARBA00022490"/>
    </source>
</evidence>
<dbReference type="InterPro" id="IPR004401">
    <property type="entry name" value="YbaB/EbfC"/>
</dbReference>
<keyword evidence="3 4" id="KW-0238">DNA-binding</keyword>
<evidence type="ECO:0000256" key="4">
    <source>
        <dbReference type="HAMAP-Rule" id="MF_00274"/>
    </source>
</evidence>
<evidence type="ECO:0000256" key="6">
    <source>
        <dbReference type="SAM" id="MobiDB-lite"/>
    </source>
</evidence>
<dbReference type="EMBL" id="JALJXV010000008">
    <property type="protein sequence ID" value="MCP1676222.1"/>
    <property type="molecule type" value="Genomic_DNA"/>
</dbReference>
<sequence length="107" mass="11723">MKGGLGNLMKQAQKMQENIQKVQEEISRMEISGQAGGGLVTVVMNGKHEVRKIEIDDSLFEDDKDMLADLVAAAVNDAVRRVQETTQEKMSEMTSGMGLPPGMNLPF</sequence>
<dbReference type="GO" id="GO:0003677">
    <property type="term" value="F:DNA binding"/>
    <property type="evidence" value="ECO:0007669"/>
    <property type="project" value="UniProtKB-UniRule"/>
</dbReference>
<proteinExistence type="inferred from homology"/>
<accession>A0AAE3KHC8</accession>
<evidence type="ECO:0000256" key="1">
    <source>
        <dbReference type="ARBA" id="ARBA00011738"/>
    </source>
</evidence>
<evidence type="ECO:0000256" key="5">
    <source>
        <dbReference type="SAM" id="Coils"/>
    </source>
</evidence>
<comment type="caution">
    <text evidence="7">The sequence shown here is derived from an EMBL/GenBank/DDBJ whole genome shotgun (WGS) entry which is preliminary data.</text>
</comment>
<dbReference type="PANTHER" id="PTHR33449:SF1">
    <property type="entry name" value="NUCLEOID-ASSOCIATED PROTEIN YBAB"/>
    <property type="match status" value="1"/>
</dbReference>
<protein>
    <recommendedName>
        <fullName evidence="4">Nucleoid-associated protein J2T57_003381</fullName>
    </recommendedName>
</protein>
<dbReference type="GO" id="GO:0005829">
    <property type="term" value="C:cytosol"/>
    <property type="evidence" value="ECO:0007669"/>
    <property type="project" value="TreeGrafter"/>
</dbReference>
<name>A0AAE3KHC8_9GAMM</name>
<comment type="similarity">
    <text evidence="4">Belongs to the YbaB/EbfC family.</text>
</comment>
<dbReference type="AlphaFoldDB" id="A0AAE3KHC8"/>
<evidence type="ECO:0000256" key="3">
    <source>
        <dbReference type="ARBA" id="ARBA00023125"/>
    </source>
</evidence>
<keyword evidence="5" id="KW-0175">Coiled coil</keyword>
<dbReference type="FunFam" id="3.30.1310.10:FF:000001">
    <property type="entry name" value="Nucleoid-associated protein YbaB"/>
    <property type="match status" value="1"/>
</dbReference>
<dbReference type="Pfam" id="PF02575">
    <property type="entry name" value="YbaB_DNA_bd"/>
    <property type="match status" value="1"/>
</dbReference>
<gene>
    <name evidence="7" type="ORF">J2T57_003381</name>
</gene>
<evidence type="ECO:0000313" key="8">
    <source>
        <dbReference type="Proteomes" id="UP001205843"/>
    </source>
</evidence>
<dbReference type="PIRSF" id="PIRSF004555">
    <property type="entry name" value="UCP004555"/>
    <property type="match status" value="1"/>
</dbReference>
<feature type="coiled-coil region" evidence="5">
    <location>
        <begin position="5"/>
        <end position="32"/>
    </location>
</feature>
<dbReference type="HAMAP" id="MF_00274">
    <property type="entry name" value="DNA_YbaB_EbfC"/>
    <property type="match status" value="1"/>
</dbReference>
<dbReference type="SUPFAM" id="SSF82607">
    <property type="entry name" value="YbaB-like"/>
    <property type="match status" value="1"/>
</dbReference>
<evidence type="ECO:0000313" key="7">
    <source>
        <dbReference type="EMBL" id="MCP1676222.1"/>
    </source>
</evidence>
<dbReference type="Gene3D" id="3.30.1310.10">
    <property type="entry name" value="Nucleoid-associated protein YbaB-like domain"/>
    <property type="match status" value="1"/>
</dbReference>
<comment type="subunit">
    <text evidence="1 4">Homodimer.</text>
</comment>
<dbReference type="InterPro" id="IPR036894">
    <property type="entry name" value="YbaB-like_sf"/>
</dbReference>
<dbReference type="NCBIfam" id="TIGR00103">
    <property type="entry name" value="DNA_YbaB_EbfC"/>
    <property type="match status" value="1"/>
</dbReference>
<comment type="function">
    <text evidence="4">Binds to DNA and alters its conformation. May be involved in regulation of gene expression, nucleoid organization and DNA protection.</text>
</comment>
<reference evidence="7" key="1">
    <citation type="submission" date="2022-03" db="EMBL/GenBank/DDBJ databases">
        <title>Genomic Encyclopedia of Type Strains, Phase III (KMG-III): the genomes of soil and plant-associated and newly described type strains.</title>
        <authorList>
            <person name="Whitman W."/>
        </authorList>
    </citation>
    <scope>NUCLEOTIDE SEQUENCE</scope>
    <source>
        <strain evidence="7">ANL 6-2</strain>
    </source>
</reference>
<comment type="subcellular location">
    <subcellularLocation>
        <location evidence="4">Cytoplasm</location>
        <location evidence="4">Nucleoid</location>
    </subcellularLocation>
</comment>
<dbReference type="PANTHER" id="PTHR33449">
    <property type="entry name" value="NUCLEOID-ASSOCIATED PROTEIN YBAB"/>
    <property type="match status" value="1"/>
</dbReference>
<keyword evidence="8" id="KW-1185">Reference proteome</keyword>
<feature type="region of interest" description="Disordered" evidence="6">
    <location>
        <begin position="85"/>
        <end position="107"/>
    </location>
</feature>
<keyword evidence="2 4" id="KW-0963">Cytoplasm</keyword>
<dbReference type="GO" id="GO:0043590">
    <property type="term" value="C:bacterial nucleoid"/>
    <property type="evidence" value="ECO:0007669"/>
    <property type="project" value="UniProtKB-UniRule"/>
</dbReference>
<dbReference type="Proteomes" id="UP001205843">
    <property type="component" value="Unassembled WGS sequence"/>
</dbReference>
<dbReference type="RefSeq" id="WP_253481426.1">
    <property type="nucleotide sequence ID" value="NZ_JALJXV010000008.1"/>
</dbReference>
<organism evidence="7 8">
    <name type="scientific">Natronocella acetinitrilica</name>
    <dbReference type="NCBI Taxonomy" id="414046"/>
    <lineage>
        <taxon>Bacteria</taxon>
        <taxon>Pseudomonadati</taxon>
        <taxon>Pseudomonadota</taxon>
        <taxon>Gammaproteobacteria</taxon>
        <taxon>Chromatiales</taxon>
        <taxon>Ectothiorhodospiraceae</taxon>
        <taxon>Natronocella</taxon>
    </lineage>
</organism>